<dbReference type="SMART" id="SM00345">
    <property type="entry name" value="HTH_GNTR"/>
    <property type="match status" value="1"/>
</dbReference>
<evidence type="ECO:0000256" key="3">
    <source>
        <dbReference type="ARBA" id="ARBA00023163"/>
    </source>
</evidence>
<evidence type="ECO:0000256" key="1">
    <source>
        <dbReference type="ARBA" id="ARBA00023015"/>
    </source>
</evidence>
<dbReference type="InterPro" id="IPR028978">
    <property type="entry name" value="Chorismate_lyase_/UTRA_dom_sf"/>
</dbReference>
<keyword evidence="7" id="KW-1185">Reference proteome</keyword>
<dbReference type="GO" id="GO:0003677">
    <property type="term" value="F:DNA binding"/>
    <property type="evidence" value="ECO:0007669"/>
    <property type="project" value="UniProtKB-KW"/>
</dbReference>
<dbReference type="InterPro" id="IPR036390">
    <property type="entry name" value="WH_DNA-bd_sf"/>
</dbReference>
<feature type="domain" description="UbiC transcription regulator-associated" evidence="5">
    <location>
        <begin position="93"/>
        <end position="236"/>
    </location>
</feature>
<evidence type="ECO:0000313" key="6">
    <source>
        <dbReference type="EMBL" id="QTL99117.1"/>
    </source>
</evidence>
<reference evidence="6" key="1">
    <citation type="submission" date="2019-12" db="EMBL/GenBank/DDBJ databases">
        <authorList>
            <person name="zhang j."/>
            <person name="sun C.M."/>
        </authorList>
    </citation>
    <scope>NUCLEOTIDE SEQUENCE</scope>
    <source>
        <strain evidence="6">NS-1</strain>
    </source>
</reference>
<dbReference type="InterPro" id="IPR050679">
    <property type="entry name" value="Bact_HTH_transcr_reg"/>
</dbReference>
<dbReference type="RefSeq" id="WP_230867512.1">
    <property type="nucleotide sequence ID" value="NZ_CP046640.1"/>
</dbReference>
<protein>
    <submittedName>
        <fullName evidence="6">UTRA domain-containing protein</fullName>
    </submittedName>
</protein>
<evidence type="ECO:0000313" key="7">
    <source>
        <dbReference type="Proteomes" id="UP000665020"/>
    </source>
</evidence>
<proteinExistence type="predicted"/>
<dbReference type="FunFam" id="1.10.10.10:FF:000079">
    <property type="entry name" value="GntR family transcriptional regulator"/>
    <property type="match status" value="1"/>
</dbReference>
<accession>A0A8A7KJU8</accession>
<dbReference type="InterPro" id="IPR011663">
    <property type="entry name" value="UTRA"/>
</dbReference>
<keyword evidence="1" id="KW-0805">Transcription regulation</keyword>
<dbReference type="CDD" id="cd07377">
    <property type="entry name" value="WHTH_GntR"/>
    <property type="match status" value="1"/>
</dbReference>
<dbReference type="Gene3D" id="3.40.1410.10">
    <property type="entry name" value="Chorismate lyase-like"/>
    <property type="match status" value="1"/>
</dbReference>
<dbReference type="Pfam" id="PF07702">
    <property type="entry name" value="UTRA"/>
    <property type="match status" value="1"/>
</dbReference>
<dbReference type="SUPFAM" id="SSF64288">
    <property type="entry name" value="Chorismate lyase-like"/>
    <property type="match status" value="1"/>
</dbReference>
<dbReference type="Pfam" id="PF00392">
    <property type="entry name" value="GntR"/>
    <property type="match status" value="1"/>
</dbReference>
<gene>
    <name evidence="6" type="ORF">GM661_14710</name>
</gene>
<dbReference type="EMBL" id="CP046640">
    <property type="protein sequence ID" value="QTL99117.1"/>
    <property type="molecule type" value="Genomic_DNA"/>
</dbReference>
<dbReference type="AlphaFoldDB" id="A0A8A7KJU8"/>
<name>A0A8A7KJU8_9FIRM</name>
<evidence type="ECO:0000256" key="2">
    <source>
        <dbReference type="ARBA" id="ARBA00023125"/>
    </source>
</evidence>
<dbReference type="SMART" id="SM00866">
    <property type="entry name" value="UTRA"/>
    <property type="match status" value="1"/>
</dbReference>
<dbReference type="PANTHER" id="PTHR44846">
    <property type="entry name" value="MANNOSYL-D-GLYCERATE TRANSPORT/METABOLISM SYSTEM REPRESSOR MNGR-RELATED"/>
    <property type="match status" value="1"/>
</dbReference>
<dbReference type="Proteomes" id="UP000665020">
    <property type="component" value="Chromosome"/>
</dbReference>
<feature type="domain" description="HTH gntR-type" evidence="4">
    <location>
        <begin position="13"/>
        <end position="72"/>
    </location>
</feature>
<sequence length="243" mass="27857">MKNNKKLPKYEKIKLDLIKKINNSELKPNQIIPSENELCDEYGVSRVTVRKSIDELVLEGYLYKMKGKGSFVKAKSPAEGIPKIHSFTEAILHQGKTPSKLLISLTISKPENKIADKLNINIKDDVYIIKCLYSSNGNPFCLNKSILPQKLFPKLNYFDLSNNSLYEILKSFYNLNFTRATQTINATTGNDYIYNKLNADVNTPLLKINATSFCIHDSQEIPFEIYESFILTDIMSYYVEKFN</sequence>
<evidence type="ECO:0000259" key="5">
    <source>
        <dbReference type="SMART" id="SM00866"/>
    </source>
</evidence>
<organism evidence="6 7">
    <name type="scientific">Iocasia fonsfrigidae</name>
    <dbReference type="NCBI Taxonomy" id="2682810"/>
    <lineage>
        <taxon>Bacteria</taxon>
        <taxon>Bacillati</taxon>
        <taxon>Bacillota</taxon>
        <taxon>Clostridia</taxon>
        <taxon>Halanaerobiales</taxon>
        <taxon>Halanaerobiaceae</taxon>
        <taxon>Iocasia</taxon>
    </lineage>
</organism>
<dbReference type="KEGG" id="ifn:GM661_14710"/>
<dbReference type="GO" id="GO:0003700">
    <property type="term" value="F:DNA-binding transcription factor activity"/>
    <property type="evidence" value="ECO:0007669"/>
    <property type="project" value="InterPro"/>
</dbReference>
<dbReference type="InterPro" id="IPR036388">
    <property type="entry name" value="WH-like_DNA-bd_sf"/>
</dbReference>
<keyword evidence="2" id="KW-0238">DNA-binding</keyword>
<dbReference type="SUPFAM" id="SSF46785">
    <property type="entry name" value="Winged helix' DNA-binding domain"/>
    <property type="match status" value="1"/>
</dbReference>
<dbReference type="GO" id="GO:0045892">
    <property type="term" value="P:negative regulation of DNA-templated transcription"/>
    <property type="evidence" value="ECO:0007669"/>
    <property type="project" value="TreeGrafter"/>
</dbReference>
<dbReference type="Gene3D" id="1.10.10.10">
    <property type="entry name" value="Winged helix-like DNA-binding domain superfamily/Winged helix DNA-binding domain"/>
    <property type="match status" value="1"/>
</dbReference>
<evidence type="ECO:0000259" key="4">
    <source>
        <dbReference type="SMART" id="SM00345"/>
    </source>
</evidence>
<dbReference type="PRINTS" id="PR00035">
    <property type="entry name" value="HTHGNTR"/>
</dbReference>
<dbReference type="InterPro" id="IPR000524">
    <property type="entry name" value="Tscrpt_reg_HTH_GntR"/>
</dbReference>
<dbReference type="PANTHER" id="PTHR44846:SF1">
    <property type="entry name" value="MANNOSYL-D-GLYCERATE TRANSPORT_METABOLISM SYSTEM REPRESSOR MNGR-RELATED"/>
    <property type="match status" value="1"/>
</dbReference>
<keyword evidence="3" id="KW-0804">Transcription</keyword>